<reference evidence="2 3" key="2">
    <citation type="submission" date="2018-11" db="EMBL/GenBank/DDBJ databases">
        <authorList>
            <consortium name="Pathogen Informatics"/>
        </authorList>
    </citation>
    <scope>NUCLEOTIDE SEQUENCE [LARGE SCALE GENOMIC DNA]</scope>
</reference>
<name>A0A0N4TS52_BRUPA</name>
<organism evidence="4">
    <name type="scientific">Brugia pahangi</name>
    <name type="common">Filarial nematode worm</name>
    <dbReference type="NCBI Taxonomy" id="6280"/>
    <lineage>
        <taxon>Eukaryota</taxon>
        <taxon>Metazoa</taxon>
        <taxon>Ecdysozoa</taxon>
        <taxon>Nematoda</taxon>
        <taxon>Chromadorea</taxon>
        <taxon>Rhabditida</taxon>
        <taxon>Spirurina</taxon>
        <taxon>Spiruromorpha</taxon>
        <taxon>Filarioidea</taxon>
        <taxon>Onchocercidae</taxon>
        <taxon>Brugia</taxon>
    </lineage>
</organism>
<keyword evidence="1" id="KW-0472">Membrane</keyword>
<dbReference type="EMBL" id="UZAD01013232">
    <property type="protein sequence ID" value="VDN92658.1"/>
    <property type="molecule type" value="Genomic_DNA"/>
</dbReference>
<keyword evidence="1" id="KW-0812">Transmembrane</keyword>
<evidence type="ECO:0000313" key="4">
    <source>
        <dbReference type="WBParaSite" id="BPAG_0001151001-mRNA-1"/>
    </source>
</evidence>
<protein>
    <submittedName>
        <fullName evidence="2 4">Uncharacterized protein</fullName>
    </submittedName>
</protein>
<evidence type="ECO:0000256" key="1">
    <source>
        <dbReference type="SAM" id="Phobius"/>
    </source>
</evidence>
<reference evidence="4" key="1">
    <citation type="submission" date="2017-02" db="UniProtKB">
        <authorList>
            <consortium name="WormBaseParasite"/>
        </authorList>
    </citation>
    <scope>IDENTIFICATION</scope>
</reference>
<proteinExistence type="predicted"/>
<evidence type="ECO:0000313" key="3">
    <source>
        <dbReference type="Proteomes" id="UP000278627"/>
    </source>
</evidence>
<keyword evidence="1" id="KW-1133">Transmembrane helix</keyword>
<evidence type="ECO:0000313" key="2">
    <source>
        <dbReference type="EMBL" id="VDN92658.1"/>
    </source>
</evidence>
<sequence>MVAIQKIDINMEAEKKQILFTLFDPICTSNKQDDDEQAIPDYSSLHNESEMTIERIPSIENYRLPLYSRKNSNLPSRATVVDLMHGALELTFTEKICITLFFLLFFLIYY</sequence>
<accession>A0A0N4TS52</accession>
<dbReference type="Proteomes" id="UP000278627">
    <property type="component" value="Unassembled WGS sequence"/>
</dbReference>
<gene>
    <name evidence="2" type="ORF">BPAG_LOCUS11472</name>
</gene>
<keyword evidence="3" id="KW-1185">Reference proteome</keyword>
<dbReference type="WBParaSite" id="BPAG_0001151001-mRNA-1">
    <property type="protein sequence ID" value="BPAG_0001151001-mRNA-1"/>
    <property type="gene ID" value="BPAG_0001151001"/>
</dbReference>
<feature type="transmembrane region" description="Helical" evidence="1">
    <location>
        <begin position="92"/>
        <end position="109"/>
    </location>
</feature>
<dbReference type="AlphaFoldDB" id="A0A0N4TS52"/>